<dbReference type="AlphaFoldDB" id="A0AAN8UC75"/>
<evidence type="ECO:0000313" key="1">
    <source>
        <dbReference type="EMBL" id="KAK6803885.1"/>
    </source>
</evidence>
<evidence type="ECO:0000313" key="2">
    <source>
        <dbReference type="Proteomes" id="UP001371456"/>
    </source>
</evidence>
<name>A0AAN8UC75_SOLBU</name>
<sequence>MNCWGCDSLSRIASATRIPMFSDECTTKQTRIYFVRMLAEVDVTKPLPGEINVMDPTGKIIVQGGKYDWKPIFC</sequence>
<reference evidence="1 2" key="1">
    <citation type="submission" date="2024-02" db="EMBL/GenBank/DDBJ databases">
        <title>de novo genome assembly of Solanum bulbocastanum strain 11H21.</title>
        <authorList>
            <person name="Hosaka A.J."/>
        </authorList>
    </citation>
    <scope>NUCLEOTIDE SEQUENCE [LARGE SCALE GENOMIC DNA]</scope>
    <source>
        <tissue evidence="1">Young leaves</tissue>
    </source>
</reference>
<organism evidence="1 2">
    <name type="scientific">Solanum bulbocastanum</name>
    <name type="common">Wild potato</name>
    <dbReference type="NCBI Taxonomy" id="147425"/>
    <lineage>
        <taxon>Eukaryota</taxon>
        <taxon>Viridiplantae</taxon>
        <taxon>Streptophyta</taxon>
        <taxon>Embryophyta</taxon>
        <taxon>Tracheophyta</taxon>
        <taxon>Spermatophyta</taxon>
        <taxon>Magnoliopsida</taxon>
        <taxon>eudicotyledons</taxon>
        <taxon>Gunneridae</taxon>
        <taxon>Pentapetalae</taxon>
        <taxon>asterids</taxon>
        <taxon>lamiids</taxon>
        <taxon>Solanales</taxon>
        <taxon>Solanaceae</taxon>
        <taxon>Solanoideae</taxon>
        <taxon>Solaneae</taxon>
        <taxon>Solanum</taxon>
    </lineage>
</organism>
<accession>A0AAN8UC75</accession>
<dbReference type="PANTHER" id="PTHR33233:SF17">
    <property type="entry name" value="DUF4283 DOMAIN-CONTAINING PROTEIN"/>
    <property type="match status" value="1"/>
</dbReference>
<gene>
    <name evidence="1" type="ORF">RDI58_001669</name>
</gene>
<protein>
    <submittedName>
        <fullName evidence="1">Uncharacterized protein</fullName>
    </submittedName>
</protein>
<keyword evidence="2" id="KW-1185">Reference proteome</keyword>
<dbReference type="PANTHER" id="PTHR33233">
    <property type="entry name" value="ENDONUCLEASE/EXONUCLEASE/PHOSPHATASE"/>
    <property type="match status" value="1"/>
</dbReference>
<dbReference type="Proteomes" id="UP001371456">
    <property type="component" value="Unassembled WGS sequence"/>
</dbReference>
<dbReference type="EMBL" id="JBANQN010000001">
    <property type="protein sequence ID" value="KAK6803885.1"/>
    <property type="molecule type" value="Genomic_DNA"/>
</dbReference>
<comment type="caution">
    <text evidence="1">The sequence shown here is derived from an EMBL/GenBank/DDBJ whole genome shotgun (WGS) entry which is preliminary data.</text>
</comment>
<proteinExistence type="predicted"/>